<dbReference type="OrthoDB" id="73307at2759"/>
<evidence type="ECO:0000313" key="3">
    <source>
        <dbReference type="Proteomes" id="UP000728032"/>
    </source>
</evidence>
<dbReference type="EMBL" id="OC915536">
    <property type="protein sequence ID" value="CAD7640874.1"/>
    <property type="molecule type" value="Genomic_DNA"/>
</dbReference>
<dbReference type="PROSITE" id="PS50086">
    <property type="entry name" value="TBC_RABGAP"/>
    <property type="match status" value="1"/>
</dbReference>
<evidence type="ECO:0000313" key="2">
    <source>
        <dbReference type="EMBL" id="CAD7640874.1"/>
    </source>
</evidence>
<dbReference type="Pfam" id="PF00566">
    <property type="entry name" value="RabGAP-TBC"/>
    <property type="match status" value="1"/>
</dbReference>
<dbReference type="InterPro" id="IPR035969">
    <property type="entry name" value="Rab-GAP_TBC_sf"/>
</dbReference>
<dbReference type="InterPro" id="IPR000195">
    <property type="entry name" value="Rab-GAP-TBC_dom"/>
</dbReference>
<dbReference type="PANTHER" id="PTHR13297:SF5">
    <property type="entry name" value="TBC1 DOMAIN FAMILY MEMBER 23"/>
    <property type="match status" value="1"/>
</dbReference>
<organism evidence="2">
    <name type="scientific">Oppiella nova</name>
    <dbReference type="NCBI Taxonomy" id="334625"/>
    <lineage>
        <taxon>Eukaryota</taxon>
        <taxon>Metazoa</taxon>
        <taxon>Ecdysozoa</taxon>
        <taxon>Arthropoda</taxon>
        <taxon>Chelicerata</taxon>
        <taxon>Arachnida</taxon>
        <taxon>Acari</taxon>
        <taxon>Acariformes</taxon>
        <taxon>Sarcoptiformes</taxon>
        <taxon>Oribatida</taxon>
        <taxon>Brachypylina</taxon>
        <taxon>Oppioidea</taxon>
        <taxon>Oppiidae</taxon>
        <taxon>Oppiella</taxon>
    </lineage>
</organism>
<reference evidence="2" key="1">
    <citation type="submission" date="2020-11" db="EMBL/GenBank/DDBJ databases">
        <authorList>
            <person name="Tran Van P."/>
        </authorList>
    </citation>
    <scope>NUCLEOTIDE SEQUENCE</scope>
</reference>
<accession>A0A7R9LI74</accession>
<keyword evidence="3" id="KW-1185">Reference proteome</keyword>
<dbReference type="Proteomes" id="UP000728032">
    <property type="component" value="Unassembled WGS sequence"/>
</dbReference>
<proteinExistence type="predicted"/>
<feature type="domain" description="Rab-GAP TBC" evidence="1">
    <location>
        <begin position="65"/>
        <end position="225"/>
    </location>
</feature>
<evidence type="ECO:0000259" key="1">
    <source>
        <dbReference type="PROSITE" id="PS50086"/>
    </source>
</evidence>
<dbReference type="PANTHER" id="PTHR13297">
    <property type="entry name" value="TBC1 DOMAIN FAMILY MEMBER 23-RELATED"/>
    <property type="match status" value="1"/>
</dbReference>
<dbReference type="GO" id="GO:0005829">
    <property type="term" value="C:cytosol"/>
    <property type="evidence" value="ECO:0007669"/>
    <property type="project" value="GOC"/>
</dbReference>
<gene>
    <name evidence="2" type="ORF">ONB1V03_LOCUS2801</name>
</gene>
<dbReference type="EMBL" id="CAJPVJ010000711">
    <property type="protein sequence ID" value="CAG2163217.1"/>
    <property type="molecule type" value="Genomic_DNA"/>
</dbReference>
<dbReference type="AlphaFoldDB" id="A0A7R9LI74"/>
<dbReference type="SUPFAM" id="SSF47923">
    <property type="entry name" value="Ypt/Rab-GAP domain of gyp1p"/>
    <property type="match status" value="1"/>
</dbReference>
<protein>
    <recommendedName>
        <fullName evidence="1">Rab-GAP TBC domain-containing protein</fullName>
    </recommendedName>
</protein>
<sequence>MSVANGDDHLDGPECGDTDAIIADINHINDNTADDEDNGWILELESALLADCDLNIIKKITNQKLVPNRMRYEFWQVCLGIKGRHKVLSDIFDLPEQSLIRSDCQQLVDKFANSDDTERVSIRSGVETIITNFAKLNDVQYVADNGWLEILEPLLTLKLKTEDLFKVFESIQLKYIPKCYNCRDFGHKDQSFNFLRLLLQYHEPELCSYLDTLKITPDLYANTWR</sequence>
<dbReference type="InterPro" id="IPR039755">
    <property type="entry name" value="TBC1D23"/>
</dbReference>
<name>A0A7R9LI74_9ACAR</name>
<dbReference type="GO" id="GO:0099041">
    <property type="term" value="P:vesicle tethering to Golgi"/>
    <property type="evidence" value="ECO:0007669"/>
    <property type="project" value="TreeGrafter"/>
</dbReference>
<dbReference type="GO" id="GO:0042147">
    <property type="term" value="P:retrograde transport, endosome to Golgi"/>
    <property type="evidence" value="ECO:0007669"/>
    <property type="project" value="InterPro"/>
</dbReference>
<dbReference type="GO" id="GO:0005802">
    <property type="term" value="C:trans-Golgi network"/>
    <property type="evidence" value="ECO:0007669"/>
    <property type="project" value="TreeGrafter"/>
</dbReference>